<organism evidence="2 3">
    <name type="scientific">Ornithobacterium rhinotracheale (strain ATCC 51463 / DSM 15997 / CCUG 23171 / CIP 104009 / LMG 9086)</name>
    <dbReference type="NCBI Taxonomy" id="867902"/>
    <lineage>
        <taxon>Bacteria</taxon>
        <taxon>Pseudomonadati</taxon>
        <taxon>Bacteroidota</taxon>
        <taxon>Flavobacteriia</taxon>
        <taxon>Flavobacteriales</taxon>
        <taxon>Weeksellaceae</taxon>
        <taxon>Ornithobacterium</taxon>
    </lineage>
</organism>
<dbReference type="RefSeq" id="WP_014791732.1">
    <property type="nucleotide sequence ID" value="NC_018016.1"/>
</dbReference>
<accession>I4A2M9</accession>
<dbReference type="GeneID" id="97258673"/>
<dbReference type="eggNOG" id="ENOG5032SU5">
    <property type="taxonomic scope" value="Bacteria"/>
</dbReference>
<evidence type="ECO:0000256" key="1">
    <source>
        <dbReference type="SAM" id="Coils"/>
    </source>
</evidence>
<proteinExistence type="predicted"/>
<dbReference type="KEGG" id="orh:Ornrh_2081"/>
<evidence type="ECO:0000313" key="3">
    <source>
        <dbReference type="Proteomes" id="UP000006051"/>
    </source>
</evidence>
<feature type="coiled-coil region" evidence="1">
    <location>
        <begin position="39"/>
        <end position="81"/>
    </location>
</feature>
<name>I4A2M9_ORNRL</name>
<evidence type="ECO:0000313" key="2">
    <source>
        <dbReference type="EMBL" id="AFL98213.1"/>
    </source>
</evidence>
<dbReference type="HOGENOM" id="CLU_2568825_0_0_10"/>
<dbReference type="STRING" id="867902.Ornrh_2081"/>
<dbReference type="EMBL" id="CP003283">
    <property type="protein sequence ID" value="AFL98213.1"/>
    <property type="molecule type" value="Genomic_DNA"/>
</dbReference>
<reference evidence="2 3" key="1">
    <citation type="submission" date="2012-06" db="EMBL/GenBank/DDBJ databases">
        <title>The complete genome of Ornithobacterium rhinotracheale DSM 15997.</title>
        <authorList>
            <consortium name="US DOE Joint Genome Institute (JGI-PGF)"/>
            <person name="Lucas S."/>
            <person name="Copeland A."/>
            <person name="Lapidus A."/>
            <person name="Goodwin L."/>
            <person name="Pitluck S."/>
            <person name="Peters L."/>
            <person name="Mikhailova N."/>
            <person name="Teshima H."/>
            <person name="Kyrpides N."/>
            <person name="Mavromatis K."/>
            <person name="Pagani I."/>
            <person name="Ivanova N."/>
            <person name="Ovchinnikova G."/>
            <person name="Zeytun A."/>
            <person name="Detter J.C."/>
            <person name="Han C."/>
            <person name="Land M."/>
            <person name="Hauser L."/>
            <person name="Markowitz V."/>
            <person name="Cheng J.-F."/>
            <person name="Hugenholtz P."/>
            <person name="Woyke T."/>
            <person name="Wu D."/>
            <person name="Lang E."/>
            <person name="Kopitz M."/>
            <person name="Brambilla E."/>
            <person name="Klenk H.-P."/>
            <person name="Eisen J.A."/>
        </authorList>
    </citation>
    <scope>NUCLEOTIDE SEQUENCE [LARGE SCALE GENOMIC DNA]</scope>
    <source>
        <strain evidence="3">ATCC 51463 / DSM 15997 / CCUG 23171 / LMG 9086</strain>
    </source>
</reference>
<gene>
    <name evidence="2" type="ordered locus">Ornrh_2081</name>
</gene>
<protein>
    <submittedName>
        <fullName evidence="2">Uncharacterized protein</fullName>
    </submittedName>
</protein>
<dbReference type="GeneID" id="71570124"/>
<dbReference type="Proteomes" id="UP000006051">
    <property type="component" value="Chromosome"/>
</dbReference>
<dbReference type="AlphaFoldDB" id="I4A2M9"/>
<keyword evidence="3" id="KW-1185">Reference proteome</keyword>
<dbReference type="PATRIC" id="fig|867902.3.peg.2033"/>
<keyword evidence="1" id="KW-0175">Coiled coil</keyword>
<sequence length="82" mass="9878">MELPKFLLADNSSVEDAFVLHTEYPRFLINVHTDEVEWFDEIDEEEEEIQTQVNDLIQEAFEFFEDELDAYEELDEEEDEEV</sequence>